<evidence type="ECO:0000313" key="2">
    <source>
        <dbReference type="Proteomes" id="UP000028045"/>
    </source>
</evidence>
<dbReference type="HOGENOM" id="CLU_009388_3_0_1"/>
<keyword evidence="2" id="KW-1185">Reference proteome</keyword>
<dbReference type="PANTHER" id="PTHR39596:SF2">
    <property type="entry name" value="HET DOMAIN PROTEIN (AFU_ORTHOLOGUE AFUA_1G17550)-RELATED"/>
    <property type="match status" value="1"/>
</dbReference>
<accession>A0A084B805</accession>
<dbReference type="PANTHER" id="PTHR39596">
    <property type="match status" value="1"/>
</dbReference>
<proteinExistence type="predicted"/>
<dbReference type="EMBL" id="KL647778">
    <property type="protein sequence ID" value="KEY73684.1"/>
    <property type="molecule type" value="Genomic_DNA"/>
</dbReference>
<protein>
    <recommendedName>
        <fullName evidence="3">Heterokaryon incompatibility domain-containing protein</fullName>
    </recommendedName>
</protein>
<evidence type="ECO:0000313" key="1">
    <source>
        <dbReference type="EMBL" id="KEY73684.1"/>
    </source>
</evidence>
<dbReference type="OrthoDB" id="5130764at2759"/>
<dbReference type="Proteomes" id="UP000028045">
    <property type="component" value="Unassembled WGS sequence"/>
</dbReference>
<organism evidence="1 2">
    <name type="scientific">Stachybotrys chartarum (strain CBS 109288 / IBT 7711)</name>
    <name type="common">Toxic black mold</name>
    <name type="synonym">Stilbospora chartarum</name>
    <dbReference type="NCBI Taxonomy" id="1280523"/>
    <lineage>
        <taxon>Eukaryota</taxon>
        <taxon>Fungi</taxon>
        <taxon>Dikarya</taxon>
        <taxon>Ascomycota</taxon>
        <taxon>Pezizomycotina</taxon>
        <taxon>Sordariomycetes</taxon>
        <taxon>Hypocreomycetidae</taxon>
        <taxon>Hypocreales</taxon>
        <taxon>Stachybotryaceae</taxon>
        <taxon>Stachybotrys</taxon>
    </lineage>
</organism>
<dbReference type="AlphaFoldDB" id="A0A084B805"/>
<evidence type="ECO:0008006" key="3">
    <source>
        <dbReference type="Google" id="ProtNLM"/>
    </source>
</evidence>
<name>A0A084B805_STACB</name>
<gene>
    <name evidence="1" type="ORF">S7711_07730</name>
</gene>
<reference evidence="1 2" key="1">
    <citation type="journal article" date="2014" name="BMC Genomics">
        <title>Comparative genome sequencing reveals chemotype-specific gene clusters in the toxigenic black mold Stachybotrys.</title>
        <authorList>
            <person name="Semeiks J."/>
            <person name="Borek D."/>
            <person name="Otwinowski Z."/>
            <person name="Grishin N.V."/>
        </authorList>
    </citation>
    <scope>NUCLEOTIDE SEQUENCE [LARGE SCALE GENOMIC DNA]</scope>
    <source>
        <strain evidence="2">CBS 109288 / IBT 7711</strain>
    </source>
</reference>
<sequence length="548" mass="61086">MIDINYTPLVVWYASFLNIPHPGKDHSTCTEFKCLAYQIDEANYQTAHCTANCNCEFVYASQNTLSSILLGPTQAIPLVQPTDPQRGQGIDNRLYADLVSSKTSAAGSVANYVAISHVWSDGLGNNKENAIPLCQFNRIRKLVSDLYGGRPVALWLDTLCFPLKPQEAYNKALVRMKESYEASDKVLVLDGYLLETAIGQPDQSLDEFMVRIAMCPWNRRLWTYQEARLAKPGQLHFQFQDEATSDDRLLNQSNRVSSLDNLIAQAIYARFEDIRSRNGSSSITEALVRMKDALTFRATSQGPDEVLCLSNLLGVGSDTIVNTEPKKRMEIFWKTVVQDPKDYHVSMIFWEGPKLDVKGYTWAPASFMDACKTSAQLSFLHLNGRVLGLSKHGLRIRLPAFVFSKIAGMDNSRLHYLKVYGDDQNSIVQLYALKLPESLIPGGASQRSRLFSKSLKFAILLSMPFEHVLSNKASMLDVQVAAVSILKSTRLHLRTTATLARLDAVFEQGSVQVMRRAGQIGHFEGSSDVIADRALSVSLVPDGEWEVA</sequence>